<feature type="compositionally biased region" description="Polar residues" evidence="1">
    <location>
        <begin position="72"/>
        <end position="91"/>
    </location>
</feature>
<evidence type="ECO:0000313" key="3">
    <source>
        <dbReference type="EMBL" id="RKP39807.1"/>
    </source>
</evidence>
<evidence type="ECO:0000256" key="2">
    <source>
        <dbReference type="SAM" id="SignalP"/>
    </source>
</evidence>
<feature type="compositionally biased region" description="Low complexity" evidence="1">
    <location>
        <begin position="218"/>
        <end position="230"/>
    </location>
</feature>
<feature type="region of interest" description="Disordered" evidence="1">
    <location>
        <begin position="67"/>
        <end position="91"/>
    </location>
</feature>
<organism evidence="3 4">
    <name type="scientific">Dimargaris cristalligena</name>
    <dbReference type="NCBI Taxonomy" id="215637"/>
    <lineage>
        <taxon>Eukaryota</taxon>
        <taxon>Fungi</taxon>
        <taxon>Fungi incertae sedis</taxon>
        <taxon>Zoopagomycota</taxon>
        <taxon>Kickxellomycotina</taxon>
        <taxon>Dimargaritomycetes</taxon>
        <taxon>Dimargaritales</taxon>
        <taxon>Dimargaritaceae</taxon>
        <taxon>Dimargaris</taxon>
    </lineage>
</organism>
<evidence type="ECO:0000256" key="1">
    <source>
        <dbReference type="SAM" id="MobiDB-lite"/>
    </source>
</evidence>
<evidence type="ECO:0000313" key="4">
    <source>
        <dbReference type="Proteomes" id="UP000268162"/>
    </source>
</evidence>
<keyword evidence="2" id="KW-0732">Signal</keyword>
<accession>A0A4Q0A1A3</accession>
<gene>
    <name evidence="3" type="ORF">BJ085DRAFT_36749</name>
</gene>
<dbReference type="Proteomes" id="UP000268162">
    <property type="component" value="Unassembled WGS sequence"/>
</dbReference>
<reference evidence="4" key="1">
    <citation type="journal article" date="2018" name="Nat. Microbiol.">
        <title>Leveraging single-cell genomics to expand the fungal tree of life.</title>
        <authorList>
            <person name="Ahrendt S.R."/>
            <person name="Quandt C.A."/>
            <person name="Ciobanu D."/>
            <person name="Clum A."/>
            <person name="Salamov A."/>
            <person name="Andreopoulos B."/>
            <person name="Cheng J.F."/>
            <person name="Woyke T."/>
            <person name="Pelin A."/>
            <person name="Henrissat B."/>
            <person name="Reynolds N.K."/>
            <person name="Benny G.L."/>
            <person name="Smith M.E."/>
            <person name="James T.Y."/>
            <person name="Grigoriev I.V."/>
        </authorList>
    </citation>
    <scope>NUCLEOTIDE SEQUENCE [LARGE SCALE GENOMIC DNA]</scope>
    <source>
        <strain evidence="4">RSA 468</strain>
    </source>
</reference>
<dbReference type="STRING" id="215637.A0A4Q0A1A3"/>
<feature type="chain" id="PRO_5020405358" evidence="2">
    <location>
        <begin position="17"/>
        <end position="426"/>
    </location>
</feature>
<feature type="compositionally biased region" description="Basic residues" evidence="1">
    <location>
        <begin position="142"/>
        <end position="152"/>
    </location>
</feature>
<dbReference type="EMBL" id="ML002243">
    <property type="protein sequence ID" value="RKP39807.1"/>
    <property type="molecule type" value="Genomic_DNA"/>
</dbReference>
<keyword evidence="4" id="KW-1185">Reference proteome</keyword>
<feature type="signal peptide" evidence="2">
    <location>
        <begin position="1"/>
        <end position="16"/>
    </location>
</feature>
<sequence>MTLVVLALTFSGQIGASPIPQPITQPESTGFVQKVSNAGSRLAGAAAHVFKAPFTGTKNAIKTLIGNKRQPDSSTAPSTETPSVPDTQESTAPDMWPYLLVASAIAGAYVYNRQRRPDASPTSSTLSSPVAADVPAKLSKSAAKRARKKKRNQKEGPASPEPVTETGSTGKPSSSSSPPPPPPSSCPAVPEPKSKPKPQSRIPLTPTPGASPSPAPAPTSTSTSNQTQTSKPGPVRGPKGATVNRSTPTAKKSPVVPAEPEAGKNSDSSSSSEDDSDTEAPVMAHPSDHESRKSGKTFGILRVVSKSSPAPKRRPPPSSSTPYTATYSDAPARLTKNQKVTQKRRELRQQDKQARDTLQEARLRQHRRERMEHEIRQAKKKEKGPSPVYSVNYGAMGPTVVPTASKPPTQAKRSQSKGQPQLIWDD</sequence>
<protein>
    <submittedName>
        <fullName evidence="3">Uncharacterized protein</fullName>
    </submittedName>
</protein>
<feature type="compositionally biased region" description="Pro residues" evidence="1">
    <location>
        <begin position="205"/>
        <end position="217"/>
    </location>
</feature>
<feature type="compositionally biased region" description="Polar residues" evidence="1">
    <location>
        <begin position="406"/>
        <end position="419"/>
    </location>
</feature>
<dbReference type="AlphaFoldDB" id="A0A4Q0A1A3"/>
<name>A0A4Q0A1A3_9FUNG</name>
<feature type="region of interest" description="Disordered" evidence="1">
    <location>
        <begin position="115"/>
        <end position="426"/>
    </location>
</feature>
<feature type="compositionally biased region" description="Basic and acidic residues" evidence="1">
    <location>
        <begin position="343"/>
        <end position="377"/>
    </location>
</feature>
<proteinExistence type="predicted"/>